<gene>
    <name evidence="1" type="primary">rimP</name>
    <name evidence="4" type="ORF">C4N23_12390</name>
</gene>
<dbReference type="InterPro" id="IPR035956">
    <property type="entry name" value="RimP_N_sf"/>
</dbReference>
<comment type="subcellular location">
    <subcellularLocation>
        <location evidence="1">Cytoplasm</location>
    </subcellularLocation>
</comment>
<dbReference type="Gene3D" id="2.30.30.180">
    <property type="entry name" value="Ribosome maturation factor RimP, C-terminal domain"/>
    <property type="match status" value="1"/>
</dbReference>
<keyword evidence="5" id="KW-1185">Reference proteome</keyword>
<dbReference type="GO" id="GO:0000028">
    <property type="term" value="P:ribosomal small subunit assembly"/>
    <property type="evidence" value="ECO:0007669"/>
    <property type="project" value="TreeGrafter"/>
</dbReference>
<keyword evidence="1" id="KW-0963">Cytoplasm</keyword>
<dbReference type="Pfam" id="PF17384">
    <property type="entry name" value="DUF150_C"/>
    <property type="match status" value="1"/>
</dbReference>
<evidence type="ECO:0000256" key="1">
    <source>
        <dbReference type="HAMAP-Rule" id="MF_01077"/>
    </source>
</evidence>
<dbReference type="AlphaFoldDB" id="A0A173ZBQ6"/>
<dbReference type="Pfam" id="PF02576">
    <property type="entry name" value="RimP_N"/>
    <property type="match status" value="1"/>
</dbReference>
<dbReference type="OrthoDB" id="9805006at2"/>
<dbReference type="CDD" id="cd01734">
    <property type="entry name" value="YlxS_C"/>
    <property type="match status" value="1"/>
</dbReference>
<dbReference type="InterPro" id="IPR003728">
    <property type="entry name" value="Ribosome_maturation_RimP"/>
</dbReference>
<protein>
    <recommendedName>
        <fullName evidence="1">Ribosome maturation factor RimP</fullName>
    </recommendedName>
</protein>
<dbReference type="SUPFAM" id="SSF74942">
    <property type="entry name" value="YhbC-like, C-terminal domain"/>
    <property type="match status" value="1"/>
</dbReference>
<feature type="domain" description="Ribosome maturation factor RimP N-terminal" evidence="2">
    <location>
        <begin position="16"/>
        <end position="89"/>
    </location>
</feature>
<dbReference type="RefSeq" id="WP_055189864.1">
    <property type="nucleotide sequence ID" value="NZ_PRLC01000020.1"/>
</dbReference>
<dbReference type="PANTHER" id="PTHR33867">
    <property type="entry name" value="RIBOSOME MATURATION FACTOR RIMP"/>
    <property type="match status" value="1"/>
</dbReference>
<evidence type="ECO:0000313" key="5">
    <source>
        <dbReference type="Proteomes" id="UP000250429"/>
    </source>
</evidence>
<organism evidence="4 5">
    <name type="scientific">Faecalibacterium hattorii</name>
    <dbReference type="NCBI Taxonomy" id="2935520"/>
    <lineage>
        <taxon>Bacteria</taxon>
        <taxon>Bacillati</taxon>
        <taxon>Bacillota</taxon>
        <taxon>Clostridia</taxon>
        <taxon>Eubacteriales</taxon>
        <taxon>Oscillospiraceae</taxon>
        <taxon>Faecalibacterium</taxon>
    </lineage>
</organism>
<dbReference type="SUPFAM" id="SSF75420">
    <property type="entry name" value="YhbC-like, N-terminal domain"/>
    <property type="match status" value="1"/>
</dbReference>
<evidence type="ECO:0000259" key="3">
    <source>
        <dbReference type="Pfam" id="PF17384"/>
    </source>
</evidence>
<comment type="caution">
    <text evidence="4">The sequence shown here is derived from an EMBL/GenBank/DDBJ whole genome shotgun (WGS) entry which is preliminary data.</text>
</comment>
<feature type="domain" description="Ribosome maturation factor RimP C-terminal" evidence="3">
    <location>
        <begin position="93"/>
        <end position="154"/>
    </location>
</feature>
<dbReference type="Proteomes" id="UP000250429">
    <property type="component" value="Unassembled WGS sequence"/>
</dbReference>
<dbReference type="InterPro" id="IPR036847">
    <property type="entry name" value="RimP_C_sf"/>
</dbReference>
<comment type="similarity">
    <text evidence="1">Belongs to the RimP family.</text>
</comment>
<sequence>MAKQSGGNTAQRVEALVRPTVEGMGLRLWDVVFEKEGPDWYLRVLIDKTDGTTMDTDTCADVSHALDPILDEADPIEQSYYLEVGSPGLGRKLTRPEHYEAVKGQKISVKLFRANEYGTKEFSGILTGREGNTITVETENGTVNFEASAASTVRLCDDEDLFD</sequence>
<proteinExistence type="inferred from homology"/>
<comment type="function">
    <text evidence="1">Required for maturation of 30S ribosomal subunits.</text>
</comment>
<name>A0A173ZBQ6_9FIRM</name>
<dbReference type="GO" id="GO:0005829">
    <property type="term" value="C:cytosol"/>
    <property type="evidence" value="ECO:0007669"/>
    <property type="project" value="TreeGrafter"/>
</dbReference>
<dbReference type="InterPro" id="IPR028989">
    <property type="entry name" value="RimP_N"/>
</dbReference>
<keyword evidence="1" id="KW-0690">Ribosome biogenesis</keyword>
<reference evidence="4 5" key="1">
    <citation type="submission" date="2018-02" db="EMBL/GenBank/DDBJ databases">
        <title>Complete genome sequencing of Faecalibacterium prausnitzii strains isolated from the human gut.</title>
        <authorList>
            <person name="Fitzgerald B.C."/>
            <person name="Shkoporov A.N."/>
            <person name="Ross P.R."/>
            <person name="Hill C."/>
        </authorList>
    </citation>
    <scope>NUCLEOTIDE SEQUENCE [LARGE SCALE GENOMIC DNA]</scope>
    <source>
        <strain evidence="4 5">APC922/41-1</strain>
    </source>
</reference>
<dbReference type="InterPro" id="IPR028998">
    <property type="entry name" value="RimP_C"/>
</dbReference>
<dbReference type="Gene3D" id="3.30.300.70">
    <property type="entry name" value="RimP-like superfamily, N-terminal"/>
    <property type="match status" value="1"/>
</dbReference>
<dbReference type="HAMAP" id="MF_01077">
    <property type="entry name" value="RimP"/>
    <property type="match status" value="1"/>
</dbReference>
<dbReference type="GO" id="GO:0006412">
    <property type="term" value="P:translation"/>
    <property type="evidence" value="ECO:0007669"/>
    <property type="project" value="TreeGrafter"/>
</dbReference>
<accession>A0A173ZBQ6</accession>
<evidence type="ECO:0000313" key="4">
    <source>
        <dbReference type="EMBL" id="RAW56642.1"/>
    </source>
</evidence>
<dbReference type="EMBL" id="PRLC01000020">
    <property type="protein sequence ID" value="RAW56642.1"/>
    <property type="molecule type" value="Genomic_DNA"/>
</dbReference>
<dbReference type="FunFam" id="3.30.300.70:FF:000001">
    <property type="entry name" value="Ribosome maturation factor RimP"/>
    <property type="match status" value="1"/>
</dbReference>
<dbReference type="PANTHER" id="PTHR33867:SF1">
    <property type="entry name" value="RIBOSOME MATURATION FACTOR RIMP"/>
    <property type="match status" value="1"/>
</dbReference>
<evidence type="ECO:0000259" key="2">
    <source>
        <dbReference type="Pfam" id="PF02576"/>
    </source>
</evidence>